<dbReference type="Gene3D" id="3.30.428.30">
    <property type="entry name" value="HIT family - CDH-like"/>
    <property type="match status" value="1"/>
</dbReference>
<evidence type="ECO:0000256" key="12">
    <source>
        <dbReference type="ARBA" id="ARBA00022989"/>
    </source>
</evidence>
<evidence type="ECO:0000313" key="20">
    <source>
        <dbReference type="EMBL" id="GGY22678.1"/>
    </source>
</evidence>
<dbReference type="InterPro" id="IPR036265">
    <property type="entry name" value="HIT-like_sf"/>
</dbReference>
<keyword evidence="15" id="KW-0594">Phospholipid biosynthesis</keyword>
<gene>
    <name evidence="20" type="primary">cdh</name>
    <name evidence="20" type="ORF">GCM10011289_28200</name>
</gene>
<evidence type="ECO:0000256" key="14">
    <source>
        <dbReference type="ARBA" id="ARBA00023136"/>
    </source>
</evidence>
<dbReference type="GO" id="GO:0005886">
    <property type="term" value="C:plasma membrane"/>
    <property type="evidence" value="ECO:0007669"/>
    <property type="project" value="UniProtKB-SubCell"/>
</dbReference>
<evidence type="ECO:0000256" key="2">
    <source>
        <dbReference type="ARBA" id="ARBA00004162"/>
    </source>
</evidence>
<keyword evidence="11" id="KW-0378">Hydrolase</keyword>
<evidence type="ECO:0000256" key="5">
    <source>
        <dbReference type="ARBA" id="ARBA00006435"/>
    </source>
</evidence>
<evidence type="ECO:0000256" key="8">
    <source>
        <dbReference type="ARBA" id="ARBA00022475"/>
    </source>
</evidence>
<name>A0A918P5N1_9NEIS</name>
<dbReference type="EC" id="3.6.1.26" evidence="6"/>
<evidence type="ECO:0000256" key="4">
    <source>
        <dbReference type="ARBA" id="ARBA00005189"/>
    </source>
</evidence>
<dbReference type="GO" id="GO:0008654">
    <property type="term" value="P:phospholipid biosynthetic process"/>
    <property type="evidence" value="ECO:0007669"/>
    <property type="project" value="UniProtKB-KW"/>
</dbReference>
<dbReference type="Proteomes" id="UP000645257">
    <property type="component" value="Unassembled WGS sequence"/>
</dbReference>
<evidence type="ECO:0000256" key="17">
    <source>
        <dbReference type="ARBA" id="ARBA00032888"/>
    </source>
</evidence>
<comment type="similarity">
    <text evidence="5">Belongs to the Cdh family.</text>
</comment>
<dbReference type="InterPro" id="IPR003763">
    <property type="entry name" value="CDP-diacylglyc_Pase"/>
</dbReference>
<evidence type="ECO:0000256" key="13">
    <source>
        <dbReference type="ARBA" id="ARBA00023098"/>
    </source>
</evidence>
<proteinExistence type="inferred from homology"/>
<evidence type="ECO:0000256" key="18">
    <source>
        <dbReference type="ARBA" id="ARBA00032892"/>
    </source>
</evidence>
<comment type="pathway">
    <text evidence="3">Phospholipid metabolism; CDP-diacylglycerol degradation; phosphatidate from CDP-diacylglycerol: step 1/1.</text>
</comment>
<comment type="pathway">
    <text evidence="4">Lipid metabolism.</text>
</comment>
<dbReference type="PIRSF" id="PIRSF001273">
    <property type="entry name" value="CDH"/>
    <property type="match status" value="1"/>
</dbReference>
<dbReference type="Pfam" id="PF02611">
    <property type="entry name" value="CDH"/>
    <property type="match status" value="1"/>
</dbReference>
<dbReference type="GO" id="GO:0008715">
    <property type="term" value="F:CDP-diacylglycerol diphosphatase activity"/>
    <property type="evidence" value="ECO:0007669"/>
    <property type="project" value="UniProtKB-EC"/>
</dbReference>
<keyword evidence="16" id="KW-1208">Phospholipid metabolism</keyword>
<sequence>MVRFRIVSRARLTWLATALLVSSSTVGGAQQGGSALWALTQRCVLGATLRGDPSPCVEARPSVTDQPGYVVLKDRTGVAQFLLMPADRITGMEDPAILAPSSTNYWAEAWRARRWMAARLGRPVPREAVSLAVNSRFGRTQNQLHIHIDCVRRDVARLLREHPGEPDGRWHAVPGGIDGKAYRILWLSSEHLVGWNPFRLLADGMNVEPSRMGWHTLVVVAARLRDGSPGFAVLEDEAGRTLLDPASGEVLQDHACGILEAER</sequence>
<feature type="signal peptide" evidence="19">
    <location>
        <begin position="1"/>
        <end position="29"/>
    </location>
</feature>
<evidence type="ECO:0000256" key="19">
    <source>
        <dbReference type="SAM" id="SignalP"/>
    </source>
</evidence>
<keyword evidence="10" id="KW-0812">Transmembrane</keyword>
<comment type="catalytic activity">
    <reaction evidence="1">
        <text>a CDP-1,2-diacyl-sn-glycerol + H2O = a 1,2-diacyl-sn-glycero-3-phosphate + CMP + 2 H(+)</text>
        <dbReference type="Rhea" id="RHEA:15221"/>
        <dbReference type="ChEBI" id="CHEBI:15377"/>
        <dbReference type="ChEBI" id="CHEBI:15378"/>
        <dbReference type="ChEBI" id="CHEBI:58332"/>
        <dbReference type="ChEBI" id="CHEBI:58608"/>
        <dbReference type="ChEBI" id="CHEBI:60377"/>
        <dbReference type="EC" id="3.6.1.26"/>
    </reaction>
</comment>
<accession>A0A918P5N1</accession>
<dbReference type="SUPFAM" id="SSF54197">
    <property type="entry name" value="HIT-like"/>
    <property type="match status" value="1"/>
</dbReference>
<dbReference type="RefSeq" id="WP_189535412.1">
    <property type="nucleotide sequence ID" value="NZ_BMYX01000017.1"/>
</dbReference>
<feature type="chain" id="PRO_5038035502" description="CDP-diacylglycerol pyrophosphatase" evidence="19">
    <location>
        <begin position="30"/>
        <end position="263"/>
    </location>
</feature>
<reference evidence="20" key="2">
    <citation type="submission" date="2020-09" db="EMBL/GenBank/DDBJ databases">
        <authorList>
            <person name="Sun Q."/>
            <person name="Kim S."/>
        </authorList>
    </citation>
    <scope>NUCLEOTIDE SEQUENCE</scope>
    <source>
        <strain evidence="20">KCTC 32182</strain>
    </source>
</reference>
<comment type="subcellular location">
    <subcellularLocation>
        <location evidence="2">Cell membrane</location>
        <topology evidence="2">Single-pass membrane protein</topology>
    </subcellularLocation>
</comment>
<evidence type="ECO:0000256" key="15">
    <source>
        <dbReference type="ARBA" id="ARBA00023209"/>
    </source>
</evidence>
<keyword evidence="19" id="KW-0732">Signal</keyword>
<evidence type="ECO:0000256" key="10">
    <source>
        <dbReference type="ARBA" id="ARBA00022692"/>
    </source>
</evidence>
<keyword evidence="14" id="KW-0472">Membrane</keyword>
<evidence type="ECO:0000313" key="21">
    <source>
        <dbReference type="Proteomes" id="UP000645257"/>
    </source>
</evidence>
<keyword evidence="8" id="KW-1003">Cell membrane</keyword>
<evidence type="ECO:0000256" key="3">
    <source>
        <dbReference type="ARBA" id="ARBA00004927"/>
    </source>
</evidence>
<dbReference type="EMBL" id="BMYX01000017">
    <property type="protein sequence ID" value="GGY22678.1"/>
    <property type="molecule type" value="Genomic_DNA"/>
</dbReference>
<evidence type="ECO:0000256" key="1">
    <source>
        <dbReference type="ARBA" id="ARBA00001007"/>
    </source>
</evidence>
<dbReference type="AlphaFoldDB" id="A0A918P5N1"/>
<keyword evidence="12" id="KW-1133">Transmembrane helix</keyword>
<reference evidence="20" key="1">
    <citation type="journal article" date="2014" name="Int. J. Syst. Evol. Microbiol.">
        <title>Complete genome sequence of Corynebacterium casei LMG S-19264T (=DSM 44701T), isolated from a smear-ripened cheese.</title>
        <authorList>
            <consortium name="US DOE Joint Genome Institute (JGI-PGF)"/>
            <person name="Walter F."/>
            <person name="Albersmeier A."/>
            <person name="Kalinowski J."/>
            <person name="Ruckert C."/>
        </authorList>
    </citation>
    <scope>NUCLEOTIDE SEQUENCE</scope>
    <source>
        <strain evidence="20">KCTC 32182</strain>
    </source>
</reference>
<evidence type="ECO:0000256" key="9">
    <source>
        <dbReference type="ARBA" id="ARBA00022516"/>
    </source>
</evidence>
<protein>
    <recommendedName>
        <fullName evidence="7">CDP-diacylglycerol pyrophosphatase</fullName>
        <ecNumber evidence="6">3.6.1.26</ecNumber>
    </recommendedName>
    <alternativeName>
        <fullName evidence="17">CDP-diacylglycerol phosphatidylhydrolase</fullName>
    </alternativeName>
    <alternativeName>
        <fullName evidence="18">CDP-diglyceride hydrolase</fullName>
    </alternativeName>
</protein>
<evidence type="ECO:0000256" key="16">
    <source>
        <dbReference type="ARBA" id="ARBA00023264"/>
    </source>
</evidence>
<comment type="caution">
    <text evidence="20">The sequence shown here is derived from an EMBL/GenBank/DDBJ whole genome shotgun (WGS) entry which is preliminary data.</text>
</comment>
<evidence type="ECO:0000256" key="11">
    <source>
        <dbReference type="ARBA" id="ARBA00022801"/>
    </source>
</evidence>
<keyword evidence="13" id="KW-0443">Lipid metabolism</keyword>
<evidence type="ECO:0000256" key="6">
    <source>
        <dbReference type="ARBA" id="ARBA00012375"/>
    </source>
</evidence>
<keyword evidence="9" id="KW-0444">Lipid biosynthesis</keyword>
<organism evidence="20 21">
    <name type="scientific">Paludibacterium paludis</name>
    <dbReference type="NCBI Taxonomy" id="1225769"/>
    <lineage>
        <taxon>Bacteria</taxon>
        <taxon>Pseudomonadati</taxon>
        <taxon>Pseudomonadota</taxon>
        <taxon>Betaproteobacteria</taxon>
        <taxon>Neisseriales</taxon>
        <taxon>Chromobacteriaceae</taxon>
        <taxon>Paludibacterium</taxon>
    </lineage>
</organism>
<keyword evidence="21" id="KW-1185">Reference proteome</keyword>
<evidence type="ECO:0000256" key="7">
    <source>
        <dbReference type="ARBA" id="ARBA00019608"/>
    </source>
</evidence>